<comment type="caution">
    <text evidence="8">The sequence shown here is derived from an EMBL/GenBank/DDBJ whole genome shotgun (WGS) entry which is preliminary data.</text>
</comment>
<keyword evidence="4 7" id="KW-1133">Transmembrane helix</keyword>
<dbReference type="Pfam" id="PF02690">
    <property type="entry name" value="Na_Pi_cotrans"/>
    <property type="match status" value="2"/>
</dbReference>
<dbReference type="InterPro" id="IPR003841">
    <property type="entry name" value="Na/Pi_transpt"/>
</dbReference>
<keyword evidence="9" id="KW-1185">Reference proteome</keyword>
<feature type="transmembrane region" description="Helical" evidence="7">
    <location>
        <begin position="245"/>
        <end position="263"/>
    </location>
</feature>
<comment type="subcellular location">
    <subcellularLocation>
        <location evidence="1">Cell membrane</location>
        <topology evidence="1">Multi-pass membrane protein</topology>
    </subcellularLocation>
</comment>
<dbReference type="GO" id="GO:0005436">
    <property type="term" value="F:sodium:phosphate symporter activity"/>
    <property type="evidence" value="ECO:0007669"/>
    <property type="project" value="InterPro"/>
</dbReference>
<dbReference type="GO" id="GO:0044341">
    <property type="term" value="P:sodium-dependent phosphate transport"/>
    <property type="evidence" value="ECO:0007669"/>
    <property type="project" value="InterPro"/>
</dbReference>
<evidence type="ECO:0000256" key="5">
    <source>
        <dbReference type="ARBA" id="ARBA00023136"/>
    </source>
</evidence>
<keyword evidence="3 7" id="KW-0812">Transmembrane</keyword>
<feature type="transmembrane region" description="Helical" evidence="7">
    <location>
        <begin position="132"/>
        <end position="150"/>
    </location>
</feature>
<dbReference type="NCBIfam" id="TIGR00704">
    <property type="entry name" value="NaPi_cotrn_rel"/>
    <property type="match status" value="1"/>
</dbReference>
<evidence type="ECO:0000313" key="8">
    <source>
        <dbReference type="EMBL" id="PFG73277.1"/>
    </source>
</evidence>
<dbReference type="InterPro" id="IPR004633">
    <property type="entry name" value="NaPi_cotrn-rel/YqeW-like"/>
</dbReference>
<proteinExistence type="predicted"/>
<feature type="transmembrane region" description="Helical" evidence="7">
    <location>
        <begin position="38"/>
        <end position="56"/>
    </location>
</feature>
<dbReference type="Proteomes" id="UP000223071">
    <property type="component" value="Unassembled WGS sequence"/>
</dbReference>
<evidence type="ECO:0000256" key="7">
    <source>
        <dbReference type="SAM" id="Phobius"/>
    </source>
</evidence>
<dbReference type="EMBL" id="PDJQ01000001">
    <property type="protein sequence ID" value="PFG73277.1"/>
    <property type="molecule type" value="Genomic_DNA"/>
</dbReference>
<feature type="transmembrane region" description="Helical" evidence="7">
    <location>
        <begin position="107"/>
        <end position="125"/>
    </location>
</feature>
<organism evidence="8 9">
    <name type="scientific">Tepidiforma thermophila (strain KCTC 52669 / CGMCC 1.13589 / G233)</name>
    <dbReference type="NCBI Taxonomy" id="2761530"/>
    <lineage>
        <taxon>Bacteria</taxon>
        <taxon>Bacillati</taxon>
        <taxon>Chloroflexota</taxon>
        <taxon>Tepidiformia</taxon>
        <taxon>Tepidiformales</taxon>
        <taxon>Tepidiformaceae</taxon>
        <taxon>Tepidiforma</taxon>
    </lineage>
</organism>
<gene>
    <name evidence="8" type="ORF">A9A59_0472</name>
</gene>
<reference evidence="8 9" key="1">
    <citation type="submission" date="2017-09" db="EMBL/GenBank/DDBJ databases">
        <title>Sequencing the genomes of two abundant thermophiles in Great Basin hot springs: Thermocrinis jamiesonii and novel Chloroflexi Thermoflexus hugenholtzii.</title>
        <authorList>
            <person name="Hedlund B."/>
        </authorList>
    </citation>
    <scope>NUCLEOTIDE SEQUENCE [LARGE SCALE GENOMIC DNA]</scope>
    <source>
        <strain evidence="8 9">G233</strain>
    </source>
</reference>
<evidence type="ECO:0000256" key="3">
    <source>
        <dbReference type="ARBA" id="ARBA00022692"/>
    </source>
</evidence>
<dbReference type="PANTHER" id="PTHR10010:SF46">
    <property type="entry name" value="SODIUM-DEPENDENT PHOSPHATE TRANSPORT PROTEIN 2B"/>
    <property type="match status" value="1"/>
</dbReference>
<dbReference type="GO" id="GO:0005886">
    <property type="term" value="C:plasma membrane"/>
    <property type="evidence" value="ECO:0007669"/>
    <property type="project" value="UniProtKB-SubCell"/>
</dbReference>
<dbReference type="RefSeq" id="WP_133117478.1">
    <property type="nucleotide sequence ID" value="NZ_PDJQ01000001.1"/>
</dbReference>
<evidence type="ECO:0000313" key="9">
    <source>
        <dbReference type="Proteomes" id="UP000223071"/>
    </source>
</evidence>
<feature type="region of interest" description="Disordered" evidence="6">
    <location>
        <begin position="498"/>
        <end position="517"/>
    </location>
</feature>
<dbReference type="NCBIfam" id="NF037997">
    <property type="entry name" value="Na_Pi_symport"/>
    <property type="match status" value="1"/>
</dbReference>
<dbReference type="AlphaFoldDB" id="A0A2A9HBC4"/>
<dbReference type="PANTHER" id="PTHR10010">
    <property type="entry name" value="SOLUTE CARRIER FAMILY 34 SODIUM PHOSPHATE , MEMBER 2-RELATED"/>
    <property type="match status" value="1"/>
</dbReference>
<keyword evidence="2" id="KW-1003">Cell membrane</keyword>
<protein>
    <submittedName>
        <fullName evidence="8">Phosphate:Na+ symporter</fullName>
    </submittedName>
</protein>
<accession>A0A2A9HBC4</accession>
<feature type="transmembrane region" description="Helical" evidence="7">
    <location>
        <begin position="283"/>
        <end position="306"/>
    </location>
</feature>
<evidence type="ECO:0000256" key="6">
    <source>
        <dbReference type="SAM" id="MobiDB-lite"/>
    </source>
</evidence>
<keyword evidence="5 7" id="KW-0472">Membrane</keyword>
<sequence length="559" mass="57234">MLLTLIGGIGIFLVGMALLTEGLKTAAGSALREVLRRFTGNRFAAVASGAAITALVQSSSATTLATIGFVSAGLLSFQGAVGVIFGANLGTTSTGWLVSTIGLKVSVSEWTLPLIGAGALFWLLAPGRRGAAGQALAGFGLIFVGIGTLQEGMGGLAERIDPGSFAGGGIGARFLLVGIGVVMTVVMQSSSAAIATTLAAVDSGAISLEEAAALAIGQNLGTTVTAGIAAIGATTAAKRTALAHVLFNAVTAVVALAALPAFVEAAEDTTGEGDPAMALAAFHTLFNLVGVVLLLPVLGTFAGVVARLVPERGPRYLADLDDAVATVPDLAIDAARRAAAAIGQAMLYAAADLARGVPPRATAEAAAAIEPLTRFIERVDPGSDPATRQQYASLLHAVDHLHRLAGLVAERRPPLVPAAVFPRRSAMLAAQLESLAAAFGDAGQLRAVLPETAEAARRFAHWRESRRRRLINEAAAPRAAPGVVETVAQDVRAWRRRLFGAPGPRPPETAATPPQPGLVERLDTMLWMARVVYHGWRLAAHLDAIASGERAAAAPPEPD</sequence>
<feature type="transmembrane region" description="Helical" evidence="7">
    <location>
        <begin position="170"/>
        <end position="187"/>
    </location>
</feature>
<evidence type="ECO:0000256" key="2">
    <source>
        <dbReference type="ARBA" id="ARBA00022475"/>
    </source>
</evidence>
<evidence type="ECO:0000256" key="4">
    <source>
        <dbReference type="ARBA" id="ARBA00022989"/>
    </source>
</evidence>
<name>A0A2A9HBC4_TEPT2</name>
<evidence type="ECO:0000256" key="1">
    <source>
        <dbReference type="ARBA" id="ARBA00004651"/>
    </source>
</evidence>